<accession>A0A2A6BXR9</accession>
<dbReference type="Proteomes" id="UP000005239">
    <property type="component" value="Unassembled WGS sequence"/>
</dbReference>
<evidence type="ECO:0000313" key="2">
    <source>
        <dbReference type="Proteomes" id="UP000005239"/>
    </source>
</evidence>
<dbReference type="AlphaFoldDB" id="A0A2A6BXR9"/>
<protein>
    <submittedName>
        <fullName evidence="1">Uncharacterized protein</fullName>
    </submittedName>
</protein>
<dbReference type="EnsemblMetazoa" id="PPA39764.1">
    <property type="protein sequence ID" value="PPA39764.1"/>
    <property type="gene ID" value="WBGene00278133"/>
</dbReference>
<reference evidence="1" key="2">
    <citation type="submission" date="2022-06" db="UniProtKB">
        <authorList>
            <consortium name="EnsemblMetazoa"/>
        </authorList>
    </citation>
    <scope>IDENTIFICATION</scope>
    <source>
        <strain evidence="1">PS312</strain>
    </source>
</reference>
<keyword evidence="2" id="KW-1185">Reference proteome</keyword>
<name>A0A2A6BXR9_PRIPA</name>
<accession>A0A8R1Z351</accession>
<evidence type="ECO:0000313" key="1">
    <source>
        <dbReference type="EnsemblMetazoa" id="PPA39764.1"/>
    </source>
</evidence>
<organism evidence="1 2">
    <name type="scientific">Pristionchus pacificus</name>
    <name type="common">Parasitic nematode worm</name>
    <dbReference type="NCBI Taxonomy" id="54126"/>
    <lineage>
        <taxon>Eukaryota</taxon>
        <taxon>Metazoa</taxon>
        <taxon>Ecdysozoa</taxon>
        <taxon>Nematoda</taxon>
        <taxon>Chromadorea</taxon>
        <taxon>Rhabditida</taxon>
        <taxon>Rhabditina</taxon>
        <taxon>Diplogasteromorpha</taxon>
        <taxon>Diplogasteroidea</taxon>
        <taxon>Neodiplogasteridae</taxon>
        <taxon>Pristionchus</taxon>
    </lineage>
</organism>
<proteinExistence type="predicted"/>
<dbReference type="OrthoDB" id="5872406at2759"/>
<sequence length="271" mass="30378">MSVFFLLLFLLPLSISAEGTVECHHSIEMPYSDSAITIEKLVNSTVTIVEFVRGKSKKGTKLAGCYKEGNSTTNDHCCCNTGNGCSIGVIARNSKVKATTTCTSQIQFPDERENVRYNDCEDPFCYTFMSSIDHGVTSVWRGCMATTIEDKLYKNNTKWESFQYLIDMPRCEDVVSGEEYRNGTESNDVSKCVEYEYDDEDYGGTIKKRLCCCKGKNKCNDEFGWNSPSITLDQIVANKHRRTEGTTVVDGAMDSNIFLAIITLISLYILK</sequence>
<reference evidence="2" key="1">
    <citation type="journal article" date="2008" name="Nat. Genet.">
        <title>The Pristionchus pacificus genome provides a unique perspective on nematode lifestyle and parasitism.</title>
        <authorList>
            <person name="Dieterich C."/>
            <person name="Clifton S.W."/>
            <person name="Schuster L.N."/>
            <person name="Chinwalla A."/>
            <person name="Delehaunty K."/>
            <person name="Dinkelacker I."/>
            <person name="Fulton L."/>
            <person name="Fulton R."/>
            <person name="Godfrey J."/>
            <person name="Minx P."/>
            <person name="Mitreva M."/>
            <person name="Roeseler W."/>
            <person name="Tian H."/>
            <person name="Witte H."/>
            <person name="Yang S.P."/>
            <person name="Wilson R.K."/>
            <person name="Sommer R.J."/>
        </authorList>
    </citation>
    <scope>NUCLEOTIDE SEQUENCE [LARGE SCALE GENOMIC DNA]</scope>
    <source>
        <strain evidence="2">PS312</strain>
    </source>
</reference>
<gene>
    <name evidence="1" type="primary">WBGene00278133</name>
</gene>